<dbReference type="STRING" id="1423724.FC32_GL000520"/>
<dbReference type="InterPro" id="IPR006428">
    <property type="entry name" value="Portal_SPP1-type"/>
</dbReference>
<organism evidence="1 2">
    <name type="scientific">Ligilactobacillus apodemi DSM 16634 = JCM 16172</name>
    <dbReference type="NCBI Taxonomy" id="1423724"/>
    <lineage>
        <taxon>Bacteria</taxon>
        <taxon>Bacillati</taxon>
        <taxon>Bacillota</taxon>
        <taxon>Bacilli</taxon>
        <taxon>Lactobacillales</taxon>
        <taxon>Lactobacillaceae</taxon>
        <taxon>Ligilactobacillus</taxon>
    </lineage>
</organism>
<keyword evidence="2" id="KW-1185">Reference proteome</keyword>
<evidence type="ECO:0000313" key="2">
    <source>
        <dbReference type="Proteomes" id="UP000051324"/>
    </source>
</evidence>
<dbReference type="AlphaFoldDB" id="A0A0R1TUY7"/>
<evidence type="ECO:0000313" key="1">
    <source>
        <dbReference type="EMBL" id="KRL84622.1"/>
    </source>
</evidence>
<comment type="caution">
    <text evidence="1">The sequence shown here is derived from an EMBL/GenBank/DDBJ whole genome shotgun (WGS) entry which is preliminary data.</text>
</comment>
<sequence length="469" mass="52842">MSGIDGKGMIGASDMFIFPREEELDSESLKAFIDYNESLSANYKKQLNMYRGVYDIEKEDKKPLNKPDNRIAINYAKYLVNVFNGFFAGIAPQISLKDDKQNDQLQTFNTLNSVPDKISDIAKACSLYGRAYMFLFMDEQARLRVTISLPANSFIIYDDTVAHDPLYFVRYSKDKDDNLSGQVYSATEVKGFDDDFKYIDQEANVLKAVPAIEFMENDERLPLYDKSTVSIMNAINKAMSQKANDSDAIADAYLFFKGGELDEEVLENMADKRVIAVSAGDSDAKFLERPSGDGTQEHLLDRLVRNLFQTTMVTNLDDVNATGSDQSGYSIELKMQGMRSLAAVKERKFIISLRQMYQIVFSVEGIKKGLLGKVKEKMIGTNSDPVNDLVFNFTRNLPKNVQLEATVAKTLEGIVSKQTQLKAIPSLVDDPQAEIDAMREEEKDTVTNAIETNPANYQFKEVESDERKE</sequence>
<dbReference type="PATRIC" id="fig|1423724.4.peg.547"/>
<dbReference type="RefSeq" id="WP_051533660.1">
    <property type="nucleotide sequence ID" value="NZ_AZFT01000049.1"/>
</dbReference>
<dbReference type="eggNOG" id="ENOG502Z7Z6">
    <property type="taxonomic scope" value="Bacteria"/>
</dbReference>
<dbReference type="EMBL" id="AZFT01000049">
    <property type="protein sequence ID" value="KRL84622.1"/>
    <property type="molecule type" value="Genomic_DNA"/>
</dbReference>
<dbReference type="Pfam" id="PF05133">
    <property type="entry name" value="SPP1_portal"/>
    <property type="match status" value="1"/>
</dbReference>
<accession>A0A0R1TUY7</accession>
<name>A0A0R1TUY7_9LACO</name>
<dbReference type="NCBIfam" id="TIGR01538">
    <property type="entry name" value="portal_SPP1"/>
    <property type="match status" value="1"/>
</dbReference>
<protein>
    <submittedName>
        <fullName evidence="1">Phage portal protein, SPP1 Gp6-like</fullName>
    </submittedName>
</protein>
<dbReference type="OrthoDB" id="3189403at2"/>
<reference evidence="1 2" key="1">
    <citation type="journal article" date="2015" name="Genome Announc.">
        <title>Expanding the biotechnology potential of lactobacilli through comparative genomics of 213 strains and associated genera.</title>
        <authorList>
            <person name="Sun Z."/>
            <person name="Harris H.M."/>
            <person name="McCann A."/>
            <person name="Guo C."/>
            <person name="Argimon S."/>
            <person name="Zhang W."/>
            <person name="Yang X."/>
            <person name="Jeffery I.B."/>
            <person name="Cooney J.C."/>
            <person name="Kagawa T.F."/>
            <person name="Liu W."/>
            <person name="Song Y."/>
            <person name="Salvetti E."/>
            <person name="Wrobel A."/>
            <person name="Rasinkangas P."/>
            <person name="Parkhill J."/>
            <person name="Rea M.C."/>
            <person name="O'Sullivan O."/>
            <person name="Ritari J."/>
            <person name="Douillard F.P."/>
            <person name="Paul Ross R."/>
            <person name="Yang R."/>
            <person name="Briner A.E."/>
            <person name="Felis G.E."/>
            <person name="de Vos W.M."/>
            <person name="Barrangou R."/>
            <person name="Klaenhammer T.R."/>
            <person name="Caufield P.W."/>
            <person name="Cui Y."/>
            <person name="Zhang H."/>
            <person name="O'Toole P.W."/>
        </authorList>
    </citation>
    <scope>NUCLEOTIDE SEQUENCE [LARGE SCALE GENOMIC DNA]</scope>
    <source>
        <strain evidence="1 2">DSM 16634</strain>
    </source>
</reference>
<dbReference type="Proteomes" id="UP000051324">
    <property type="component" value="Unassembled WGS sequence"/>
</dbReference>
<dbReference type="InterPro" id="IPR021145">
    <property type="entry name" value="Portal_protein_SPP1_Gp6-like"/>
</dbReference>
<gene>
    <name evidence="1" type="ORF">FC32_GL000520</name>
</gene>
<proteinExistence type="predicted"/>